<keyword evidence="4" id="KW-1185">Reference proteome</keyword>
<sequence length="456" mass="46040">MTIRRGFPPLLIMTFLLTGCTGDEPPKVQIAQVTRASVSEVVEAPGTVGARATATLTSPAAGTVGKLYVSDGDTVKKGQLLAKITSKQARDQLSQARKADAQAAKAAPAGGGAPAITLPRLKLSGKLDTKVRRSLAKARTSAKKIEDPVVREQLLTALDAAEAQHEAQHEALGEIVTGLNTSLNRTLSQVTGQLGAGLGGLTESMSSLRAASRTQTKAAVEAAESTVDALTIKAPFSGVVTLGGAGSGGAQPDLSALLPAGLAPPSGGATGRSAGVIAVGVPVAAGDAIVTITDVSELSLAADVDETDVLLVEDGTEAVVEFDAVPGASYTARVTGVGVTPKEGATGGVSYPVRLSLGDGLYDDGDEAPAPKPGMSAVIRLTVKDSPDTVAVPASAIVSSGRESVVWLVQQGRAERRTVKLGAQGDAMVEVLGGLAVGDRIVVKGADTVREGQELE</sequence>
<proteinExistence type="predicted"/>
<dbReference type="Pfam" id="PF25989">
    <property type="entry name" value="YknX_C"/>
    <property type="match status" value="1"/>
</dbReference>
<accession>A0A919Q4Z0</accession>
<evidence type="ECO:0000259" key="2">
    <source>
        <dbReference type="Pfam" id="PF25989"/>
    </source>
</evidence>
<feature type="domain" description="Lipoyl-binding" evidence="1">
    <location>
        <begin position="53"/>
        <end position="84"/>
    </location>
</feature>
<name>A0A919Q4Z0_9ACTN</name>
<gene>
    <name evidence="3" type="ORF">Aph01nite_07640</name>
</gene>
<dbReference type="EMBL" id="BOOA01000004">
    <property type="protein sequence ID" value="GIH22454.1"/>
    <property type="molecule type" value="Genomic_DNA"/>
</dbReference>
<dbReference type="Pfam" id="PF00364">
    <property type="entry name" value="Biotin_lipoyl"/>
    <property type="match status" value="1"/>
</dbReference>
<dbReference type="Proteomes" id="UP000640052">
    <property type="component" value="Unassembled WGS sequence"/>
</dbReference>
<dbReference type="PANTHER" id="PTHR30469:SF20">
    <property type="entry name" value="EFFLUX RND TRANSPORTER PERIPLASMIC ADAPTOR SUBUNIT"/>
    <property type="match status" value="1"/>
</dbReference>
<feature type="domain" description="YknX-like C-terminal permuted SH3-like" evidence="2">
    <location>
        <begin position="390"/>
        <end position="455"/>
    </location>
</feature>
<dbReference type="InterPro" id="IPR000089">
    <property type="entry name" value="Biotin_lipoyl"/>
</dbReference>
<protein>
    <submittedName>
        <fullName evidence="3">Hemolysin secretion protein D</fullName>
    </submittedName>
</protein>
<dbReference type="PRINTS" id="PR01490">
    <property type="entry name" value="RTXTOXIND"/>
</dbReference>
<dbReference type="InterPro" id="IPR011053">
    <property type="entry name" value="Single_hybrid_motif"/>
</dbReference>
<dbReference type="InterPro" id="IPR058637">
    <property type="entry name" value="YknX-like_C"/>
</dbReference>
<dbReference type="RefSeq" id="WP_204039293.1">
    <property type="nucleotide sequence ID" value="NZ_BOOA01000004.1"/>
</dbReference>
<evidence type="ECO:0000313" key="4">
    <source>
        <dbReference type="Proteomes" id="UP000640052"/>
    </source>
</evidence>
<dbReference type="GO" id="GO:0015562">
    <property type="term" value="F:efflux transmembrane transporter activity"/>
    <property type="evidence" value="ECO:0007669"/>
    <property type="project" value="TreeGrafter"/>
</dbReference>
<dbReference type="PROSITE" id="PS51257">
    <property type="entry name" value="PROKAR_LIPOPROTEIN"/>
    <property type="match status" value="1"/>
</dbReference>
<evidence type="ECO:0000259" key="1">
    <source>
        <dbReference type="Pfam" id="PF00364"/>
    </source>
</evidence>
<reference evidence="3" key="1">
    <citation type="submission" date="2021-01" db="EMBL/GenBank/DDBJ databases">
        <title>Whole genome shotgun sequence of Acrocarpospora phusangensis NBRC 108782.</title>
        <authorList>
            <person name="Komaki H."/>
            <person name="Tamura T."/>
        </authorList>
    </citation>
    <scope>NUCLEOTIDE SEQUENCE</scope>
    <source>
        <strain evidence="3">NBRC 108782</strain>
    </source>
</reference>
<dbReference type="Gene3D" id="2.40.50.100">
    <property type="match status" value="1"/>
</dbReference>
<dbReference type="Gene3D" id="2.40.30.170">
    <property type="match status" value="1"/>
</dbReference>
<dbReference type="AlphaFoldDB" id="A0A919Q4Z0"/>
<organism evidence="3 4">
    <name type="scientific">Acrocarpospora phusangensis</name>
    <dbReference type="NCBI Taxonomy" id="1070424"/>
    <lineage>
        <taxon>Bacteria</taxon>
        <taxon>Bacillati</taxon>
        <taxon>Actinomycetota</taxon>
        <taxon>Actinomycetes</taxon>
        <taxon>Streptosporangiales</taxon>
        <taxon>Streptosporangiaceae</taxon>
        <taxon>Acrocarpospora</taxon>
    </lineage>
</organism>
<dbReference type="Gene3D" id="2.40.420.20">
    <property type="match status" value="1"/>
</dbReference>
<evidence type="ECO:0000313" key="3">
    <source>
        <dbReference type="EMBL" id="GIH22454.1"/>
    </source>
</evidence>
<dbReference type="GO" id="GO:1990281">
    <property type="term" value="C:efflux pump complex"/>
    <property type="evidence" value="ECO:0007669"/>
    <property type="project" value="TreeGrafter"/>
</dbReference>
<dbReference type="PANTHER" id="PTHR30469">
    <property type="entry name" value="MULTIDRUG RESISTANCE PROTEIN MDTA"/>
    <property type="match status" value="1"/>
</dbReference>
<comment type="caution">
    <text evidence="3">The sequence shown here is derived from an EMBL/GenBank/DDBJ whole genome shotgun (WGS) entry which is preliminary data.</text>
</comment>
<dbReference type="SUPFAM" id="SSF51230">
    <property type="entry name" value="Single hybrid motif"/>
    <property type="match status" value="1"/>
</dbReference>